<dbReference type="EMBL" id="GGEC01080316">
    <property type="protein sequence ID" value="MBX60800.1"/>
    <property type="molecule type" value="Transcribed_RNA"/>
</dbReference>
<name>A0A2P2Q1C4_RHIMU</name>
<evidence type="ECO:0000313" key="1">
    <source>
        <dbReference type="EMBL" id="MBX60800.1"/>
    </source>
</evidence>
<accession>A0A2P2Q1C4</accession>
<dbReference type="AlphaFoldDB" id="A0A2P2Q1C4"/>
<proteinExistence type="predicted"/>
<sequence>MSIIRLFATNHLRLGIF</sequence>
<protein>
    <submittedName>
        <fullName evidence="1">Uncharacterized protein</fullName>
    </submittedName>
</protein>
<reference evidence="1" key="1">
    <citation type="submission" date="2018-02" db="EMBL/GenBank/DDBJ databases">
        <title>Rhizophora mucronata_Transcriptome.</title>
        <authorList>
            <person name="Meera S.P."/>
            <person name="Sreeshan A."/>
            <person name="Augustine A."/>
        </authorList>
    </citation>
    <scope>NUCLEOTIDE SEQUENCE</scope>
    <source>
        <tissue evidence="1">Leaf</tissue>
    </source>
</reference>
<organism evidence="1">
    <name type="scientific">Rhizophora mucronata</name>
    <name type="common">Asiatic mangrove</name>
    <dbReference type="NCBI Taxonomy" id="61149"/>
    <lineage>
        <taxon>Eukaryota</taxon>
        <taxon>Viridiplantae</taxon>
        <taxon>Streptophyta</taxon>
        <taxon>Embryophyta</taxon>
        <taxon>Tracheophyta</taxon>
        <taxon>Spermatophyta</taxon>
        <taxon>Magnoliopsida</taxon>
        <taxon>eudicotyledons</taxon>
        <taxon>Gunneridae</taxon>
        <taxon>Pentapetalae</taxon>
        <taxon>rosids</taxon>
        <taxon>fabids</taxon>
        <taxon>Malpighiales</taxon>
        <taxon>Rhizophoraceae</taxon>
        <taxon>Rhizophora</taxon>
    </lineage>
</organism>